<feature type="binding site" evidence="4">
    <location>
        <position position="66"/>
    </location>
    <ligand>
        <name>NADPH</name>
        <dbReference type="ChEBI" id="CHEBI:57783"/>
    </ligand>
</feature>
<proteinExistence type="inferred from homology"/>
<dbReference type="HOGENOM" id="CLU_042344_3_1_1"/>
<protein>
    <submittedName>
        <fullName evidence="7">Pyrroline-5-carboxylate reductase</fullName>
    </submittedName>
</protein>
<evidence type="ECO:0000256" key="1">
    <source>
        <dbReference type="ARBA" id="ARBA00005525"/>
    </source>
</evidence>
<dbReference type="Gene3D" id="1.10.3730.10">
    <property type="entry name" value="ProC C-terminal domain-like"/>
    <property type="match status" value="1"/>
</dbReference>
<feature type="binding site" evidence="4">
    <location>
        <begin position="11"/>
        <end position="16"/>
    </location>
    <ligand>
        <name>NADP(+)</name>
        <dbReference type="ChEBI" id="CHEBI:58349"/>
    </ligand>
</feature>
<keyword evidence="3" id="KW-0560">Oxidoreductase</keyword>
<evidence type="ECO:0000256" key="4">
    <source>
        <dbReference type="PIRSR" id="PIRSR000193-1"/>
    </source>
</evidence>
<dbReference type="InterPro" id="IPR000304">
    <property type="entry name" value="Pyrroline-COOH_reductase"/>
</dbReference>
<gene>
    <name evidence="7" type="ORF">DI09_47p80</name>
</gene>
<dbReference type="PANTHER" id="PTHR11645">
    <property type="entry name" value="PYRROLINE-5-CARBOXYLATE REDUCTASE"/>
    <property type="match status" value="1"/>
</dbReference>
<dbReference type="OrthoDB" id="10263291at2759"/>
<dbReference type="InterPro" id="IPR036291">
    <property type="entry name" value="NAD(P)-bd_dom_sf"/>
</dbReference>
<dbReference type="PANTHER" id="PTHR11645:SF53">
    <property type="entry name" value="PYRROLINE-5-CARBOXYLATE REDUCTASE 3"/>
    <property type="match status" value="1"/>
</dbReference>
<name>A0A098VPX8_9MICR</name>
<dbReference type="InterPro" id="IPR053790">
    <property type="entry name" value="P5CR-like_CS"/>
</dbReference>
<dbReference type="GO" id="GO:0004735">
    <property type="term" value="F:pyrroline-5-carboxylate reductase activity"/>
    <property type="evidence" value="ECO:0007669"/>
    <property type="project" value="InterPro"/>
</dbReference>
<dbReference type="VEuPathDB" id="MicrosporidiaDB:DI09_47p80"/>
<reference evidence="7 8" key="1">
    <citation type="submission" date="2014-04" db="EMBL/GenBank/DDBJ databases">
        <title>A new species of microsporidia sheds light on the evolution of extreme parasitism.</title>
        <authorList>
            <person name="Haag K.L."/>
            <person name="James T.Y."/>
            <person name="Larsson R."/>
            <person name="Schaer T.M."/>
            <person name="Refardt D."/>
            <person name="Pombert J.-F."/>
            <person name="Ebert D."/>
        </authorList>
    </citation>
    <scope>NUCLEOTIDE SEQUENCE [LARGE SCALE GENOMIC DNA]</scope>
    <source>
        <strain evidence="7 8">UGP3</strain>
        <tissue evidence="7">Spores</tissue>
    </source>
</reference>
<dbReference type="Pfam" id="PF14748">
    <property type="entry name" value="P5CR_dimer"/>
    <property type="match status" value="1"/>
</dbReference>
<comment type="similarity">
    <text evidence="1">Belongs to the pyrroline-5-carboxylate reductase family.</text>
</comment>
<sequence>MASTNIKIGVIGAGKMGQMLLAAFIKAAPLIASMEIHLFASTSSEVSSKKLQSDPRFVNAVTFTSNDEILCVANLIFLCVRPHQISDISKSAPKSFEFFGTLISICAGISICKLSELFPNAASFVRCMPSITCRASSFASTGLFIMHSEQEDPKSSRDSVLIEKLLKPSGAIFWVKTNAEFDAATAIGASAPAFASIFLEGLADGAVSCGLSRVLAYEIVAQMVAGTAQLISEGYHPSIIKDLVSTPGGCTIEGVIDLEANSLRGTAAKSIQKTVWKLSQLSCNK</sequence>
<dbReference type="EMBL" id="JMKJ01000421">
    <property type="protein sequence ID" value="KGG51030.1"/>
    <property type="molecule type" value="Genomic_DNA"/>
</dbReference>
<dbReference type="InterPro" id="IPR008927">
    <property type="entry name" value="6-PGluconate_DH-like_C_sf"/>
</dbReference>
<dbReference type="FunFam" id="1.10.3730.10:FF:000001">
    <property type="entry name" value="Pyrroline-5-carboxylate reductase"/>
    <property type="match status" value="1"/>
</dbReference>
<dbReference type="Gene3D" id="3.40.50.720">
    <property type="entry name" value="NAD(P)-binding Rossmann-like Domain"/>
    <property type="match status" value="1"/>
</dbReference>
<feature type="domain" description="Pyrroline-5-carboxylate reductase dimerisation" evidence="6">
    <location>
        <begin position="179"/>
        <end position="279"/>
    </location>
</feature>
<dbReference type="HAMAP" id="MF_01925">
    <property type="entry name" value="P5C_reductase"/>
    <property type="match status" value="1"/>
</dbReference>
<evidence type="ECO:0000256" key="2">
    <source>
        <dbReference type="ARBA" id="ARBA00022857"/>
    </source>
</evidence>
<organism evidence="7 8">
    <name type="scientific">Mitosporidium daphniae</name>
    <dbReference type="NCBI Taxonomy" id="1485682"/>
    <lineage>
        <taxon>Eukaryota</taxon>
        <taxon>Fungi</taxon>
        <taxon>Fungi incertae sedis</taxon>
        <taxon>Microsporidia</taxon>
        <taxon>Mitosporidium</taxon>
    </lineage>
</organism>
<dbReference type="Pfam" id="PF03807">
    <property type="entry name" value="F420_oxidored"/>
    <property type="match status" value="1"/>
</dbReference>
<dbReference type="AlphaFoldDB" id="A0A098VPX8"/>
<evidence type="ECO:0000256" key="3">
    <source>
        <dbReference type="ARBA" id="ARBA00023002"/>
    </source>
</evidence>
<dbReference type="InterPro" id="IPR029036">
    <property type="entry name" value="P5CR_dimer"/>
</dbReference>
<dbReference type="SUPFAM" id="SSF51735">
    <property type="entry name" value="NAD(P)-binding Rossmann-fold domains"/>
    <property type="match status" value="1"/>
</dbReference>
<dbReference type="Proteomes" id="UP000029725">
    <property type="component" value="Unassembled WGS sequence"/>
</dbReference>
<feature type="domain" description="Pyrroline-5-carboxylate reductase catalytic N-terminal" evidence="5">
    <location>
        <begin position="7"/>
        <end position="105"/>
    </location>
</feature>
<evidence type="ECO:0000259" key="6">
    <source>
        <dbReference type="Pfam" id="PF14748"/>
    </source>
</evidence>
<evidence type="ECO:0000313" key="8">
    <source>
        <dbReference type="Proteomes" id="UP000029725"/>
    </source>
</evidence>
<dbReference type="RefSeq" id="XP_013237481.1">
    <property type="nucleotide sequence ID" value="XM_013382027.1"/>
</dbReference>
<comment type="caution">
    <text evidence="7">The sequence shown here is derived from an EMBL/GenBank/DDBJ whole genome shotgun (WGS) entry which is preliminary data.</text>
</comment>
<dbReference type="PROSITE" id="PS00521">
    <property type="entry name" value="P5CR"/>
    <property type="match status" value="1"/>
</dbReference>
<dbReference type="SUPFAM" id="SSF48179">
    <property type="entry name" value="6-phosphogluconate dehydrogenase C-terminal domain-like"/>
    <property type="match status" value="1"/>
</dbReference>
<evidence type="ECO:0000313" key="7">
    <source>
        <dbReference type="EMBL" id="KGG51030.1"/>
    </source>
</evidence>
<keyword evidence="2 4" id="KW-0521">NADP</keyword>
<accession>A0A098VPX8</accession>
<dbReference type="PIRSF" id="PIRSF000193">
    <property type="entry name" value="Pyrrol-5-carb_rd"/>
    <property type="match status" value="1"/>
</dbReference>
<dbReference type="InterPro" id="IPR028939">
    <property type="entry name" value="P5C_Rdtase_cat_N"/>
</dbReference>
<keyword evidence="8" id="KW-1185">Reference proteome</keyword>
<evidence type="ECO:0000259" key="5">
    <source>
        <dbReference type="Pfam" id="PF03807"/>
    </source>
</evidence>
<dbReference type="GeneID" id="25260089"/>
<dbReference type="GO" id="GO:0055129">
    <property type="term" value="P:L-proline biosynthetic process"/>
    <property type="evidence" value="ECO:0007669"/>
    <property type="project" value="TreeGrafter"/>
</dbReference>